<sequence>MLRRQTRFDRRMKRIYTSFNTISGLVSLHIYTPVSFIFQNLFELYYRFVNLQHGILSYAKKF</sequence>
<protein>
    <submittedName>
        <fullName evidence="2">Uncharacterized protein</fullName>
    </submittedName>
</protein>
<comment type="caution">
    <text evidence="2">The sequence shown here is derived from an EMBL/GenBank/DDBJ whole genome shotgun (WGS) entry which is preliminary data.</text>
</comment>
<keyword evidence="1" id="KW-0472">Membrane</keyword>
<keyword evidence="1" id="KW-1133">Transmembrane helix</keyword>
<dbReference type="EMBL" id="LLXL01001403">
    <property type="protein sequence ID" value="PKK64634.1"/>
    <property type="molecule type" value="Genomic_DNA"/>
</dbReference>
<evidence type="ECO:0000256" key="1">
    <source>
        <dbReference type="SAM" id="Phobius"/>
    </source>
</evidence>
<dbReference type="Proteomes" id="UP000233469">
    <property type="component" value="Unassembled WGS sequence"/>
</dbReference>
<gene>
    <name evidence="2" type="ORF">RhiirC2_96359</name>
</gene>
<evidence type="ECO:0000313" key="2">
    <source>
        <dbReference type="EMBL" id="PKK64634.1"/>
    </source>
</evidence>
<reference evidence="2 3" key="1">
    <citation type="submission" date="2016-04" db="EMBL/GenBank/DDBJ databases">
        <title>Genome analyses suggest a sexual origin of heterokaryosis in a supposedly ancient asexual fungus.</title>
        <authorList>
            <person name="Ropars J."/>
            <person name="Sedzielewska K."/>
            <person name="Noel J."/>
            <person name="Charron P."/>
            <person name="Farinelli L."/>
            <person name="Marton T."/>
            <person name="Kruger M."/>
            <person name="Pelin A."/>
            <person name="Brachmann A."/>
            <person name="Corradi N."/>
        </authorList>
    </citation>
    <scope>NUCLEOTIDE SEQUENCE [LARGE SCALE GENOMIC DNA]</scope>
    <source>
        <strain evidence="2 3">C2</strain>
    </source>
</reference>
<reference evidence="2 3" key="2">
    <citation type="submission" date="2017-10" db="EMBL/GenBank/DDBJ databases">
        <title>Extensive intraspecific genome diversity in a model arbuscular mycorrhizal fungus.</title>
        <authorList>
            <person name="Chen E.C.H."/>
            <person name="Morin E."/>
            <person name="Baudet D."/>
            <person name="Noel J."/>
            <person name="Ndikumana S."/>
            <person name="Charron P."/>
            <person name="St-Onge C."/>
            <person name="Giorgi J."/>
            <person name="Grigoriev I.V."/>
            <person name="Roux C."/>
            <person name="Martin F.M."/>
            <person name="Corradi N."/>
        </authorList>
    </citation>
    <scope>NUCLEOTIDE SEQUENCE [LARGE SCALE GENOMIC DNA]</scope>
    <source>
        <strain evidence="2 3">C2</strain>
    </source>
</reference>
<evidence type="ECO:0000313" key="3">
    <source>
        <dbReference type="Proteomes" id="UP000233469"/>
    </source>
</evidence>
<proteinExistence type="predicted"/>
<keyword evidence="1" id="KW-0812">Transmembrane</keyword>
<name>A0A2N1MSK5_9GLOM</name>
<accession>A0A2N1MSK5</accession>
<feature type="transmembrane region" description="Helical" evidence="1">
    <location>
        <begin position="21"/>
        <end position="42"/>
    </location>
</feature>
<dbReference type="AlphaFoldDB" id="A0A2N1MSK5"/>
<organism evidence="2 3">
    <name type="scientific">Rhizophagus irregularis</name>
    <dbReference type="NCBI Taxonomy" id="588596"/>
    <lineage>
        <taxon>Eukaryota</taxon>
        <taxon>Fungi</taxon>
        <taxon>Fungi incertae sedis</taxon>
        <taxon>Mucoromycota</taxon>
        <taxon>Glomeromycotina</taxon>
        <taxon>Glomeromycetes</taxon>
        <taxon>Glomerales</taxon>
        <taxon>Glomeraceae</taxon>
        <taxon>Rhizophagus</taxon>
    </lineage>
</organism>